<dbReference type="EMBL" id="JPMI01000226">
    <property type="protein sequence ID" value="KFA90064.1"/>
    <property type="molecule type" value="Genomic_DNA"/>
</dbReference>
<evidence type="ECO:0000313" key="1">
    <source>
        <dbReference type="EMBL" id="KFA90064.1"/>
    </source>
</evidence>
<accession>A0A084SNM9</accession>
<dbReference type="Proteomes" id="UP000028547">
    <property type="component" value="Unassembled WGS sequence"/>
</dbReference>
<protein>
    <submittedName>
        <fullName evidence="1">Uncharacterized protein</fullName>
    </submittedName>
</protein>
<evidence type="ECO:0000313" key="2">
    <source>
        <dbReference type="Proteomes" id="UP000028547"/>
    </source>
</evidence>
<sequence length="68" mass="7571">MTAVSNAIHLAFIQVFLSVDMVVPHERMPVRVRLALSRLSLSEAGVHGREQLACQCSMWRKPLESPVA</sequence>
<name>A0A084SNM9_9BACT</name>
<dbReference type="AlphaFoldDB" id="A0A084SNM9"/>
<gene>
    <name evidence="1" type="ORF">Q664_30800</name>
</gene>
<proteinExistence type="predicted"/>
<organism evidence="1 2">
    <name type="scientific">Archangium violaceum Cb vi76</name>
    <dbReference type="NCBI Taxonomy" id="1406225"/>
    <lineage>
        <taxon>Bacteria</taxon>
        <taxon>Pseudomonadati</taxon>
        <taxon>Myxococcota</taxon>
        <taxon>Myxococcia</taxon>
        <taxon>Myxococcales</taxon>
        <taxon>Cystobacterineae</taxon>
        <taxon>Archangiaceae</taxon>
        <taxon>Archangium</taxon>
    </lineage>
</organism>
<comment type="caution">
    <text evidence="1">The sequence shown here is derived from an EMBL/GenBank/DDBJ whole genome shotgun (WGS) entry which is preliminary data.</text>
</comment>
<reference evidence="1 2" key="1">
    <citation type="submission" date="2014-07" db="EMBL/GenBank/DDBJ databases">
        <title>Draft Genome Sequence of Gephyronic Acid Producer, Cystobacter violaceus Strain Cb vi76.</title>
        <authorList>
            <person name="Stevens D.C."/>
            <person name="Young J."/>
            <person name="Carmichael R."/>
            <person name="Tan J."/>
            <person name="Taylor R.E."/>
        </authorList>
    </citation>
    <scope>NUCLEOTIDE SEQUENCE [LARGE SCALE GENOMIC DNA]</scope>
    <source>
        <strain evidence="1 2">Cb vi76</strain>
    </source>
</reference>